<proteinExistence type="predicted"/>
<keyword evidence="1" id="KW-0175">Coiled coil</keyword>
<feature type="domain" description="MvaT DNA-binding" evidence="3">
    <location>
        <begin position="84"/>
        <end position="120"/>
    </location>
</feature>
<evidence type="ECO:0000259" key="3">
    <source>
        <dbReference type="Pfam" id="PF22055"/>
    </source>
</evidence>
<reference evidence="5" key="1">
    <citation type="submission" date="2019-04" db="EMBL/GenBank/DDBJ databases">
        <title>Genome sequence of Pseudomonas putida 1290, an auxin catabolizing strain.</title>
        <authorList>
            <person name="Laird T.S."/>
            <person name="Leveau J.H.J."/>
        </authorList>
    </citation>
    <scope>NUCLEOTIDE SEQUENCE [LARGE SCALE GENOMIC DNA]</scope>
    <source>
        <strain evidence="5">1290</strain>
    </source>
</reference>
<evidence type="ECO:0000256" key="1">
    <source>
        <dbReference type="SAM" id="Coils"/>
    </source>
</evidence>
<feature type="coiled-coil region" evidence="1">
    <location>
        <begin position="7"/>
        <end position="34"/>
    </location>
</feature>
<evidence type="ECO:0000313" key="5">
    <source>
        <dbReference type="Proteomes" id="UP000298551"/>
    </source>
</evidence>
<dbReference type="CDD" id="cd16170">
    <property type="entry name" value="MvaT_DBD"/>
    <property type="match status" value="1"/>
</dbReference>
<sequence length="125" mass="14121">MSLINEYRATEEAIKELQARLANLSQDDKLKKELEFEGKLRALMGEYSKSLRDVIALLDPESKLSKAPRGASKPATTKRARKVKQYKNPHNGEVIETKGGNHKTLKEWKAKWGGDVVESWATLLD</sequence>
<dbReference type="Pfam" id="PF22055">
    <property type="entry name" value="MvaT_DBD"/>
    <property type="match status" value="1"/>
</dbReference>
<dbReference type="OrthoDB" id="6367018at2"/>
<feature type="region of interest" description="Disordered" evidence="2">
    <location>
        <begin position="64"/>
        <end position="100"/>
    </location>
</feature>
<dbReference type="InterPro" id="IPR035616">
    <property type="entry name" value="MvaT_DBD"/>
</dbReference>
<evidence type="ECO:0000313" key="4">
    <source>
        <dbReference type="EMBL" id="QCI10938.1"/>
    </source>
</evidence>
<dbReference type="RefSeq" id="WP_136913133.1">
    <property type="nucleotide sequence ID" value="NZ_CP039371.1"/>
</dbReference>
<evidence type="ECO:0000256" key="2">
    <source>
        <dbReference type="SAM" id="MobiDB-lite"/>
    </source>
</evidence>
<dbReference type="NCBIfam" id="NF041860">
    <property type="entry name" value="silencer_MvaT"/>
    <property type="match status" value="1"/>
</dbReference>
<dbReference type="Proteomes" id="UP000298551">
    <property type="component" value="Chromosome"/>
</dbReference>
<accession>A0A4D6X8P9</accession>
<feature type="compositionally biased region" description="Basic residues" evidence="2">
    <location>
        <begin position="76"/>
        <end position="87"/>
    </location>
</feature>
<name>A0A4D6X8P9_PSEPU</name>
<dbReference type="NCBIfam" id="NF041859">
    <property type="entry name" value="silencer_MvaTU"/>
    <property type="match status" value="1"/>
</dbReference>
<organism evidence="4 5">
    <name type="scientific">Pseudomonas putida</name>
    <name type="common">Arthrobacter siderocapsulatus</name>
    <dbReference type="NCBI Taxonomy" id="303"/>
    <lineage>
        <taxon>Bacteria</taxon>
        <taxon>Pseudomonadati</taxon>
        <taxon>Pseudomonadota</taxon>
        <taxon>Gammaproteobacteria</taxon>
        <taxon>Pseudomonadales</taxon>
        <taxon>Pseudomonadaceae</taxon>
        <taxon>Pseudomonas</taxon>
    </lineage>
</organism>
<dbReference type="AlphaFoldDB" id="A0A4D6X8P9"/>
<protein>
    <submittedName>
        <fullName evidence="4">H-NS histone</fullName>
    </submittedName>
</protein>
<dbReference type="EMBL" id="CP039371">
    <property type="protein sequence ID" value="QCI10938.1"/>
    <property type="molecule type" value="Genomic_DNA"/>
</dbReference>
<gene>
    <name evidence="4" type="ORF">E6B08_05745</name>
</gene>